<dbReference type="EMBL" id="VSSQ01127146">
    <property type="protein sequence ID" value="MPN56612.1"/>
    <property type="molecule type" value="Genomic_DNA"/>
</dbReference>
<protein>
    <submittedName>
        <fullName evidence="1">Uncharacterized protein</fullName>
    </submittedName>
</protein>
<reference evidence="1" key="1">
    <citation type="submission" date="2019-08" db="EMBL/GenBank/DDBJ databases">
        <authorList>
            <person name="Kucharzyk K."/>
            <person name="Murdoch R.W."/>
            <person name="Higgins S."/>
            <person name="Loffler F."/>
        </authorList>
    </citation>
    <scope>NUCLEOTIDE SEQUENCE</scope>
</reference>
<accession>A0A645J0I9</accession>
<proteinExistence type="predicted"/>
<gene>
    <name evidence="1" type="ORF">SDC9_204302</name>
</gene>
<sequence>MRLCDIKCKCTQGGIHRQARDACVEVHIAVLHASIACEGIVYTVVERAVTYFGPFSE</sequence>
<comment type="caution">
    <text evidence="1">The sequence shown here is derived from an EMBL/GenBank/DDBJ whole genome shotgun (WGS) entry which is preliminary data.</text>
</comment>
<evidence type="ECO:0000313" key="1">
    <source>
        <dbReference type="EMBL" id="MPN56612.1"/>
    </source>
</evidence>
<organism evidence="1">
    <name type="scientific">bioreactor metagenome</name>
    <dbReference type="NCBI Taxonomy" id="1076179"/>
    <lineage>
        <taxon>unclassified sequences</taxon>
        <taxon>metagenomes</taxon>
        <taxon>ecological metagenomes</taxon>
    </lineage>
</organism>
<name>A0A645J0I9_9ZZZZ</name>
<dbReference type="AlphaFoldDB" id="A0A645J0I9"/>